<dbReference type="CDD" id="cd06503">
    <property type="entry name" value="ATP-synt_Fo_b"/>
    <property type="match status" value="1"/>
</dbReference>
<evidence type="ECO:0000256" key="3">
    <source>
        <dbReference type="SAM" id="SignalP"/>
    </source>
</evidence>
<dbReference type="EMBL" id="ABIB01000002">
    <property type="protein sequence ID" value="EDP97214.1"/>
    <property type="molecule type" value="Genomic_DNA"/>
</dbReference>
<dbReference type="eggNOG" id="ENOG502ZBPG">
    <property type="taxonomic scope" value="Bacteria"/>
</dbReference>
<dbReference type="HOGENOM" id="CLU_053291_0_0_10"/>
<feature type="compositionally biased region" description="Low complexity" evidence="2">
    <location>
        <begin position="30"/>
        <end position="51"/>
    </location>
</feature>
<keyword evidence="5" id="KW-1185">Reference proteome</keyword>
<comment type="caution">
    <text evidence="4">The sequence shown here is derived from an EMBL/GenBank/DDBJ whole genome shotgun (WGS) entry which is preliminary data.</text>
</comment>
<feature type="coiled-coil region" evidence="1">
    <location>
        <begin position="152"/>
        <end position="240"/>
    </location>
</feature>
<evidence type="ECO:0000256" key="2">
    <source>
        <dbReference type="SAM" id="MobiDB-lite"/>
    </source>
</evidence>
<evidence type="ECO:0000313" key="4">
    <source>
        <dbReference type="EMBL" id="EDP97214.1"/>
    </source>
</evidence>
<name>A9DNK5_9FLAO</name>
<evidence type="ECO:0000313" key="5">
    <source>
        <dbReference type="Proteomes" id="UP000002945"/>
    </source>
</evidence>
<reference evidence="4 5" key="1">
    <citation type="journal article" date="2011" name="J. Bacteriol.">
        <title>Genome sequence of the algicidal bacterium Kordia algicida OT-1.</title>
        <authorList>
            <person name="Lee H.S."/>
            <person name="Kang S.G."/>
            <person name="Kwon K.K."/>
            <person name="Lee J.H."/>
            <person name="Kim S.J."/>
        </authorList>
    </citation>
    <scope>NUCLEOTIDE SEQUENCE [LARGE SCALE GENOMIC DNA]</scope>
    <source>
        <strain evidence="4 5">OT-1</strain>
    </source>
</reference>
<protein>
    <submittedName>
        <fullName evidence="4">Uncharacterized protein</fullName>
    </submittedName>
</protein>
<keyword evidence="1" id="KW-0175">Coiled coil</keyword>
<dbReference type="RefSeq" id="WP_007096265.1">
    <property type="nucleotide sequence ID" value="NZ_DS544873.1"/>
</dbReference>
<feature type="region of interest" description="Disordered" evidence="2">
    <location>
        <begin position="23"/>
        <end position="51"/>
    </location>
</feature>
<organism evidence="4 5">
    <name type="scientific">Kordia algicida OT-1</name>
    <dbReference type="NCBI Taxonomy" id="391587"/>
    <lineage>
        <taxon>Bacteria</taxon>
        <taxon>Pseudomonadati</taxon>
        <taxon>Bacteroidota</taxon>
        <taxon>Flavobacteriia</taxon>
        <taxon>Flavobacteriales</taxon>
        <taxon>Flavobacteriaceae</taxon>
        <taxon>Kordia</taxon>
    </lineage>
</organism>
<dbReference type="STRING" id="391587.KAOT1_18667"/>
<dbReference type="Proteomes" id="UP000002945">
    <property type="component" value="Unassembled WGS sequence"/>
</dbReference>
<accession>A9DNK5</accession>
<proteinExistence type="predicted"/>
<feature type="signal peptide" evidence="3">
    <location>
        <begin position="1"/>
        <end position="19"/>
    </location>
</feature>
<gene>
    <name evidence="4" type="ORF">KAOT1_18667</name>
</gene>
<dbReference type="OrthoDB" id="1427857at2"/>
<dbReference type="AlphaFoldDB" id="A9DNK5"/>
<evidence type="ECO:0000256" key="1">
    <source>
        <dbReference type="SAM" id="Coils"/>
    </source>
</evidence>
<sequence>MKNLIITIISIFLVQLIHAQEPPLPPTPPSTSSSSSSSSTYSSSSNNSNEKTSISISYTEDDYKLRARFPKNRYEKLKNLIENTLGGKNMDIGKGYSKWSNDEKVYDIKLTKKNLRISLDLNVASPDLIEKFKNLGEDAKIIISGSSVNIERERVQREADRIRVEAERMKREAARLERQYERQAARAEERAKREIERAKRMEARKKDQLKLEAKRIERDAKRVELEAKRLEREAKRIEEKARHKGGVSSYIKRLLDDPKTVYTTTPSGANLNWIWPEVQENLLTSLLKDKLITSTSEVTFTNEKDRMYANGTELTEAQRRKYNTMFRNAGIQSNADFSFYKKGNNIVVIGLNAKIKKVFNDLHKKGYIASTDEAVKLAIDGSSVTQNGQRLATDKVAAYNAILRDNGIIPSPGKYIEMKKAGSYRLGYSLGKKGIVGTWIEED</sequence>
<keyword evidence="3" id="KW-0732">Signal</keyword>
<feature type="chain" id="PRO_5002737438" evidence="3">
    <location>
        <begin position="20"/>
        <end position="443"/>
    </location>
</feature>